<organism evidence="7 8">
    <name type="scientific">Aquipuribacter nitratireducens</name>
    <dbReference type="NCBI Taxonomy" id="650104"/>
    <lineage>
        <taxon>Bacteria</taxon>
        <taxon>Bacillati</taxon>
        <taxon>Actinomycetota</taxon>
        <taxon>Actinomycetes</taxon>
        <taxon>Micrococcales</taxon>
        <taxon>Intrasporangiaceae</taxon>
        <taxon>Aquipuribacter</taxon>
    </lineage>
</organism>
<evidence type="ECO:0000256" key="5">
    <source>
        <dbReference type="RuleBase" id="RU000471"/>
    </source>
</evidence>
<evidence type="ECO:0000313" key="7">
    <source>
        <dbReference type="EMBL" id="MFC5380850.1"/>
    </source>
</evidence>
<feature type="transmembrane region" description="Helical" evidence="6">
    <location>
        <begin position="278"/>
        <end position="299"/>
    </location>
</feature>
<reference evidence="8" key="1">
    <citation type="journal article" date="2019" name="Int. J. Syst. Evol. Microbiol.">
        <title>The Global Catalogue of Microorganisms (GCM) 10K type strain sequencing project: providing services to taxonomists for standard genome sequencing and annotation.</title>
        <authorList>
            <consortium name="The Broad Institute Genomics Platform"/>
            <consortium name="The Broad Institute Genome Sequencing Center for Infectious Disease"/>
            <person name="Wu L."/>
            <person name="Ma J."/>
        </authorList>
    </citation>
    <scope>NUCLEOTIDE SEQUENCE [LARGE SCALE GENOMIC DNA]</scope>
    <source>
        <strain evidence="8">CCUG 43114</strain>
    </source>
</reference>
<dbReference type="GO" id="GO:0050136">
    <property type="term" value="F:NADH dehydrogenase (quinone) (non-electrogenic) activity"/>
    <property type="evidence" value="ECO:0007669"/>
    <property type="project" value="UniProtKB-EC"/>
</dbReference>
<sequence length="304" mass="31569">MAEALLFPLGLTAVLLALAALAAGLDAVLVEGPAAWRAPWQETARLARQRRRALASADRLLWRLGGAGLLVAALLMAAVVPVGGRPVADVPVGVVWFNAMDVVVWAAVWCLGWGANAVHGLVGGYRFLAQALSYELPLMFALTAPAVAAASLRMTDVAAAQADRWFVVEMPVAFLVFCVGVVGFSVHGPFAHPAGADVHGGVLAELSGVDRWVVQAGRYALLAAGAAFGAALFLGGGTGPWLPGWVWSLVTTLALLAVLVAGRRLLPVVRPDRFVEAGWLVLLPLTLAQVFVVSVVAVLRAGGA</sequence>
<evidence type="ECO:0000256" key="2">
    <source>
        <dbReference type="ARBA" id="ARBA00022692"/>
    </source>
</evidence>
<dbReference type="Pfam" id="PF00146">
    <property type="entry name" value="NADHdh"/>
    <property type="match status" value="1"/>
</dbReference>
<comment type="subcellular location">
    <subcellularLocation>
        <location evidence="5">Cell membrane</location>
        <topology evidence="5">Multi-pass membrane protein</topology>
    </subcellularLocation>
    <subcellularLocation>
        <location evidence="1">Membrane</location>
        <topology evidence="1">Multi-pass membrane protein</topology>
    </subcellularLocation>
</comment>
<keyword evidence="5" id="KW-0520">NAD</keyword>
<protein>
    <submittedName>
        <fullName evidence="7">NADH-quinone oxidoreductase subunit H</fullName>
        <ecNumber evidence="7">1.6.5.9</ecNumber>
    </submittedName>
</protein>
<gene>
    <name evidence="7" type="ORF">ACFPJ6_08610</name>
</gene>
<dbReference type="EMBL" id="JBHSLD010000007">
    <property type="protein sequence ID" value="MFC5380850.1"/>
    <property type="molecule type" value="Genomic_DNA"/>
</dbReference>
<dbReference type="PANTHER" id="PTHR11432">
    <property type="entry name" value="NADH DEHYDROGENASE SUBUNIT 1"/>
    <property type="match status" value="1"/>
</dbReference>
<evidence type="ECO:0000256" key="6">
    <source>
        <dbReference type="SAM" id="Phobius"/>
    </source>
</evidence>
<feature type="transmembrane region" description="Helical" evidence="6">
    <location>
        <begin position="60"/>
        <end position="82"/>
    </location>
</feature>
<accession>A0ABW0GNW3</accession>
<dbReference type="Proteomes" id="UP001596122">
    <property type="component" value="Unassembled WGS sequence"/>
</dbReference>
<feature type="transmembrane region" description="Helical" evidence="6">
    <location>
        <begin position="94"/>
        <end position="116"/>
    </location>
</feature>
<dbReference type="RefSeq" id="WP_340267536.1">
    <property type="nucleotide sequence ID" value="NZ_JBBEOG010000002.1"/>
</dbReference>
<dbReference type="PANTHER" id="PTHR11432:SF3">
    <property type="entry name" value="NADH-UBIQUINONE OXIDOREDUCTASE CHAIN 1"/>
    <property type="match status" value="1"/>
</dbReference>
<evidence type="ECO:0000256" key="4">
    <source>
        <dbReference type="ARBA" id="ARBA00023136"/>
    </source>
</evidence>
<comment type="caution">
    <text evidence="7">The sequence shown here is derived from an EMBL/GenBank/DDBJ whole genome shotgun (WGS) entry which is preliminary data.</text>
</comment>
<proteinExistence type="inferred from homology"/>
<feature type="transmembrane region" description="Helical" evidence="6">
    <location>
        <begin position="216"/>
        <end position="234"/>
    </location>
</feature>
<feature type="transmembrane region" description="Helical" evidence="6">
    <location>
        <begin position="136"/>
        <end position="154"/>
    </location>
</feature>
<evidence type="ECO:0000256" key="3">
    <source>
        <dbReference type="ARBA" id="ARBA00022989"/>
    </source>
</evidence>
<dbReference type="InterPro" id="IPR001694">
    <property type="entry name" value="NADH_UbQ_OxRdtase_su1/FPO"/>
</dbReference>
<evidence type="ECO:0000256" key="1">
    <source>
        <dbReference type="ARBA" id="ARBA00004141"/>
    </source>
</evidence>
<keyword evidence="2 5" id="KW-0812">Transmembrane</keyword>
<feature type="transmembrane region" description="Helical" evidence="6">
    <location>
        <begin position="166"/>
        <end position="186"/>
    </location>
</feature>
<dbReference type="EC" id="1.6.5.9" evidence="7"/>
<name>A0ABW0GNW3_9MICO</name>
<keyword evidence="3 6" id="KW-1133">Transmembrane helix</keyword>
<keyword evidence="8" id="KW-1185">Reference proteome</keyword>
<comment type="similarity">
    <text evidence="5">Belongs to the complex I subunit 1 family.</text>
</comment>
<evidence type="ECO:0000313" key="8">
    <source>
        <dbReference type="Proteomes" id="UP001596122"/>
    </source>
</evidence>
<feature type="transmembrane region" description="Helical" evidence="6">
    <location>
        <begin position="246"/>
        <end position="266"/>
    </location>
</feature>
<keyword evidence="7" id="KW-0560">Oxidoreductase</keyword>
<keyword evidence="4 6" id="KW-0472">Membrane</keyword>